<dbReference type="OrthoDB" id="3828106at2"/>
<organism evidence="2 3">
    <name type="scientific">Kribbella soli</name>
    <dbReference type="NCBI Taxonomy" id="1124743"/>
    <lineage>
        <taxon>Bacteria</taxon>
        <taxon>Bacillati</taxon>
        <taxon>Actinomycetota</taxon>
        <taxon>Actinomycetes</taxon>
        <taxon>Propionibacteriales</taxon>
        <taxon>Kribbellaceae</taxon>
        <taxon>Kribbella</taxon>
    </lineage>
</organism>
<comment type="caution">
    <text evidence="2">The sequence shown here is derived from an EMBL/GenBank/DDBJ whole genome shotgun (WGS) entry which is preliminary data.</text>
</comment>
<dbReference type="Proteomes" id="UP000292346">
    <property type="component" value="Unassembled WGS sequence"/>
</dbReference>
<name>A0A4R0HKC1_9ACTN</name>
<keyword evidence="1" id="KW-0812">Transmembrane</keyword>
<feature type="transmembrane region" description="Helical" evidence="1">
    <location>
        <begin position="63"/>
        <end position="83"/>
    </location>
</feature>
<feature type="transmembrane region" description="Helical" evidence="1">
    <location>
        <begin position="39"/>
        <end position="57"/>
    </location>
</feature>
<reference evidence="2 3" key="1">
    <citation type="submission" date="2019-02" db="EMBL/GenBank/DDBJ databases">
        <title>Kribbella capetownensis sp. nov. and Kribbella speibonae sp. nov., isolated from soil.</title>
        <authorList>
            <person name="Curtis S.M."/>
            <person name="Norton I."/>
            <person name="Everest G.J."/>
            <person name="Meyers P.R."/>
        </authorList>
    </citation>
    <scope>NUCLEOTIDE SEQUENCE [LARGE SCALE GENOMIC DNA]</scope>
    <source>
        <strain evidence="2 3">KCTC 29219</strain>
    </source>
</reference>
<accession>A0A4R0HKC1</accession>
<protein>
    <recommendedName>
        <fullName evidence="4">DUF2306 domain-containing protein</fullName>
    </recommendedName>
</protein>
<dbReference type="RefSeq" id="WP_131335069.1">
    <property type="nucleotide sequence ID" value="NZ_SJJZ01000001.1"/>
</dbReference>
<evidence type="ECO:0000256" key="1">
    <source>
        <dbReference type="SAM" id="Phobius"/>
    </source>
</evidence>
<gene>
    <name evidence="2" type="ORF">E0H45_04915</name>
</gene>
<proteinExistence type="predicted"/>
<keyword evidence="1" id="KW-0472">Membrane</keyword>
<keyword evidence="1" id="KW-1133">Transmembrane helix</keyword>
<evidence type="ECO:0000313" key="3">
    <source>
        <dbReference type="Proteomes" id="UP000292346"/>
    </source>
</evidence>
<dbReference type="AlphaFoldDB" id="A0A4R0HKC1"/>
<evidence type="ECO:0008006" key="4">
    <source>
        <dbReference type="Google" id="ProtNLM"/>
    </source>
</evidence>
<evidence type="ECO:0000313" key="2">
    <source>
        <dbReference type="EMBL" id="TCC10658.1"/>
    </source>
</evidence>
<dbReference type="EMBL" id="SJJZ01000001">
    <property type="protein sequence ID" value="TCC10658.1"/>
    <property type="molecule type" value="Genomic_DNA"/>
</dbReference>
<keyword evidence="3" id="KW-1185">Reference proteome</keyword>
<feature type="transmembrane region" description="Helical" evidence="1">
    <location>
        <begin position="95"/>
        <end position="112"/>
    </location>
</feature>
<sequence>MRDIALILHVLAGVLAVLFGPLAVVLTLRRRGLNWAGEVYHWAIALVCLTALVMVPYDWDRLWYFWPITIASYLFVYVGQRAAEAPGGLWYRGVLRGYGGSWVALWTAIAVVSLPRQWWAWAIPIVVGSAVIEWLCFNPSPSWTRQAQPGTTP</sequence>
<feature type="transmembrane region" description="Helical" evidence="1">
    <location>
        <begin position="6"/>
        <end position="27"/>
    </location>
</feature>
<feature type="transmembrane region" description="Helical" evidence="1">
    <location>
        <begin position="118"/>
        <end position="137"/>
    </location>
</feature>